<dbReference type="AlphaFoldDB" id="A0AAF1KTK2"/>
<organism evidence="2 3">
    <name type="scientific">Rhizobium tumorigenes</name>
    <dbReference type="NCBI Taxonomy" id="2041385"/>
    <lineage>
        <taxon>Bacteria</taxon>
        <taxon>Pseudomonadati</taxon>
        <taxon>Pseudomonadota</taxon>
        <taxon>Alphaproteobacteria</taxon>
        <taxon>Hyphomicrobiales</taxon>
        <taxon>Rhizobiaceae</taxon>
        <taxon>Rhizobium/Agrobacterium group</taxon>
        <taxon>Rhizobium</taxon>
    </lineage>
</organism>
<keyword evidence="3" id="KW-1185">Reference proteome</keyword>
<dbReference type="CDD" id="cd00130">
    <property type="entry name" value="PAS"/>
    <property type="match status" value="1"/>
</dbReference>
<dbReference type="InterPro" id="IPR035965">
    <property type="entry name" value="PAS-like_dom_sf"/>
</dbReference>
<protein>
    <submittedName>
        <fullName evidence="2">PAS domain-containing protein</fullName>
    </submittedName>
</protein>
<proteinExistence type="predicted"/>
<dbReference type="Proteomes" id="UP000249499">
    <property type="component" value="Plasmid unnamed2"/>
</dbReference>
<dbReference type="EMBL" id="CP117259">
    <property type="protein sequence ID" value="WFR98993.1"/>
    <property type="molecule type" value="Genomic_DNA"/>
</dbReference>
<geneLocation type="plasmid" evidence="2 3">
    <name>unnamed2</name>
</geneLocation>
<dbReference type="SUPFAM" id="SSF55785">
    <property type="entry name" value="PYP-like sensor domain (PAS domain)"/>
    <property type="match status" value="1"/>
</dbReference>
<reference evidence="2 3" key="1">
    <citation type="journal article" date="2018" name="Sci. Rep.">
        <title>Rhizobium tumorigenes sp. nov., a novel plant tumorigenic bacterium isolated from cane gall tumors on thornless blackberry.</title>
        <authorList>
            <person name="Kuzmanovi N."/>
            <person name="Smalla K."/>
            <person name="Gronow S."/>
            <person name="PuBawska J."/>
        </authorList>
    </citation>
    <scope>NUCLEOTIDE SEQUENCE [LARGE SCALE GENOMIC DNA]</scope>
    <source>
        <strain evidence="2 3">1078</strain>
    </source>
</reference>
<dbReference type="InterPro" id="IPR000014">
    <property type="entry name" value="PAS"/>
</dbReference>
<keyword evidence="2" id="KW-0614">Plasmid</keyword>
<reference evidence="3" key="2">
    <citation type="journal article" date="2023" name="MicrobiologyOpen">
        <title>Genomics of the tumorigenes clade of the family Rhizobiaceae and description of Rhizobium rhododendri sp. nov.</title>
        <authorList>
            <person name="Kuzmanovic N."/>
            <person name="diCenzo G.C."/>
            <person name="Bunk B."/>
            <person name="Sproeer C."/>
            <person name="Fruehling A."/>
            <person name="Neumann-Schaal M."/>
            <person name="Overmann J."/>
            <person name="Smalla K."/>
        </authorList>
    </citation>
    <scope>NUCLEOTIDE SEQUENCE [LARGE SCALE GENOMIC DNA]</scope>
    <source>
        <strain evidence="3">1078</strain>
        <plasmid evidence="3">unnamed2</plasmid>
    </source>
</reference>
<evidence type="ECO:0000259" key="1">
    <source>
        <dbReference type="PROSITE" id="PS50112"/>
    </source>
</evidence>
<evidence type="ECO:0000313" key="3">
    <source>
        <dbReference type="Proteomes" id="UP000249499"/>
    </source>
</evidence>
<dbReference type="PROSITE" id="PS50112">
    <property type="entry name" value="PAS"/>
    <property type="match status" value="1"/>
</dbReference>
<dbReference type="KEGG" id="rtu:PR017_26820"/>
<name>A0AAF1KTK2_9HYPH</name>
<gene>
    <name evidence="2" type="ORF">PR017_26820</name>
</gene>
<feature type="domain" description="PAS" evidence="1">
    <location>
        <begin position="16"/>
        <end position="79"/>
    </location>
</feature>
<dbReference type="InterPro" id="IPR013655">
    <property type="entry name" value="PAS_fold_3"/>
</dbReference>
<dbReference type="Pfam" id="PF08447">
    <property type="entry name" value="PAS_3"/>
    <property type="match status" value="1"/>
</dbReference>
<accession>A0AAF1KTK2</accession>
<sequence length="176" mass="19555">MAKDNILVRNSQTSPMDSGVFTWDIETDQFFADSAFASVFGLDPSETMVGLPIERYLDRVHPEDKARVAKSVHEAVVSGHPCQQNYRVRSARGFYTEIMAFGRCFRNADGTPSQYAGIVFPVVPVVEESATLQDLCSQAHRAALKSGRLDIARTLRDVLDDLAEEPAPARLQHHPH</sequence>
<dbReference type="RefSeq" id="WP_111221133.1">
    <property type="nucleotide sequence ID" value="NZ_CP117259.1"/>
</dbReference>
<dbReference type="Gene3D" id="3.30.450.20">
    <property type="entry name" value="PAS domain"/>
    <property type="match status" value="1"/>
</dbReference>
<evidence type="ECO:0000313" key="2">
    <source>
        <dbReference type="EMBL" id="WFR98993.1"/>
    </source>
</evidence>